<reference evidence="1" key="1">
    <citation type="submission" date="2022-01" db="EMBL/GenBank/DDBJ databases">
        <authorList>
            <person name="Jo J.-H."/>
            <person name="Im W.-T."/>
        </authorList>
    </citation>
    <scope>NUCLEOTIDE SEQUENCE</scope>
    <source>
        <strain evidence="1">I2-34</strain>
    </source>
</reference>
<protein>
    <recommendedName>
        <fullName evidence="3">Chlorite dismutase</fullName>
    </recommendedName>
</protein>
<evidence type="ECO:0008006" key="3">
    <source>
        <dbReference type="Google" id="ProtNLM"/>
    </source>
</evidence>
<name>A0ABS9L1A8_9MICC</name>
<dbReference type="Gene3D" id="2.30.29.80">
    <property type="match status" value="1"/>
</dbReference>
<accession>A0ABS9L1A8</accession>
<sequence>MRILFTSFFNQLVPAAERWAQREVEIAELLAHAGAAGALAATVGTAAAGALRGQLPADAPAWQPLVRSMPRYDEPSFIWRLVSSNHREQARGIGMFDSYQEAAAHAAQVQAEAAALSIVPLHRPVDGLYGWVAVASGRALLSCSQWYPLAAERDRAAVAALERLPQARIAEKPAKHGQRHRLAAPDISIMVEADARVEG</sequence>
<dbReference type="EMBL" id="JAKLTQ010000001">
    <property type="protein sequence ID" value="MCG2620358.1"/>
    <property type="molecule type" value="Genomic_DNA"/>
</dbReference>
<dbReference type="Proteomes" id="UP001165368">
    <property type="component" value="Unassembled WGS sequence"/>
</dbReference>
<proteinExistence type="predicted"/>
<comment type="caution">
    <text evidence="1">The sequence shown here is derived from an EMBL/GenBank/DDBJ whole genome shotgun (WGS) entry which is preliminary data.</text>
</comment>
<dbReference type="RefSeq" id="WP_237817464.1">
    <property type="nucleotide sequence ID" value="NZ_JAKLTQ010000001.1"/>
</dbReference>
<keyword evidence="2" id="KW-1185">Reference proteome</keyword>
<evidence type="ECO:0000313" key="1">
    <source>
        <dbReference type="EMBL" id="MCG2620358.1"/>
    </source>
</evidence>
<organism evidence="1 2">
    <name type="scientific">Arthrobacter hankyongi</name>
    <dbReference type="NCBI Taxonomy" id="2904801"/>
    <lineage>
        <taxon>Bacteria</taxon>
        <taxon>Bacillati</taxon>
        <taxon>Actinomycetota</taxon>
        <taxon>Actinomycetes</taxon>
        <taxon>Micrococcales</taxon>
        <taxon>Micrococcaceae</taxon>
        <taxon>Arthrobacter</taxon>
    </lineage>
</organism>
<evidence type="ECO:0000313" key="2">
    <source>
        <dbReference type="Proteomes" id="UP001165368"/>
    </source>
</evidence>
<gene>
    <name evidence="1" type="ORF">LVY72_00345</name>
</gene>